<dbReference type="OrthoDB" id="2084083at2"/>
<reference evidence="1 2" key="1">
    <citation type="submission" date="2019-01" db="EMBL/GenBank/DDBJ databases">
        <title>Draft genome sequences of the type strains of six Macrococcus species.</title>
        <authorList>
            <person name="Mazhar S."/>
            <person name="Altermann E."/>
            <person name="Hill C."/>
            <person name="Mcauliffe O."/>
        </authorList>
    </citation>
    <scope>NUCLEOTIDE SEQUENCE [LARGE SCALE GENOMIC DNA]</scope>
    <source>
        <strain evidence="1 2">CCM4809</strain>
    </source>
</reference>
<dbReference type="AlphaFoldDB" id="A0A4R6BJA1"/>
<proteinExistence type="predicted"/>
<dbReference type="RefSeq" id="WP_133430313.1">
    <property type="nucleotide sequence ID" value="NZ_BMCC01000001.1"/>
</dbReference>
<evidence type="ECO:0000313" key="1">
    <source>
        <dbReference type="EMBL" id="TDM01591.1"/>
    </source>
</evidence>
<organism evidence="1 2">
    <name type="scientific">Macrococcus hajekii</name>
    <dbReference type="NCBI Taxonomy" id="198482"/>
    <lineage>
        <taxon>Bacteria</taxon>
        <taxon>Bacillati</taxon>
        <taxon>Bacillota</taxon>
        <taxon>Bacilli</taxon>
        <taxon>Bacillales</taxon>
        <taxon>Staphylococcaceae</taxon>
        <taxon>Macrococcus</taxon>
    </lineage>
</organism>
<accession>A0A4R6BJA1</accession>
<comment type="caution">
    <text evidence="1">The sequence shown here is derived from an EMBL/GenBank/DDBJ whole genome shotgun (WGS) entry which is preliminary data.</text>
</comment>
<dbReference type="Proteomes" id="UP000295328">
    <property type="component" value="Unassembled WGS sequence"/>
</dbReference>
<sequence length="106" mass="12060">MSQLCDCSHLTHINVSADYGADPLWCAACHLNLDAESFTLSDSLDDDLFRWSNRYGQWLDLETNTLIPEGAALETKHNEEGLFLTKRLQHELPAYLFTFIPSIDTK</sequence>
<gene>
    <name evidence="1" type="ORF">ERX37_08845</name>
</gene>
<name>A0A4R6BJA1_9STAP</name>
<keyword evidence="2" id="KW-1185">Reference proteome</keyword>
<dbReference type="EMBL" id="SCWE01000003">
    <property type="protein sequence ID" value="TDM01591.1"/>
    <property type="molecule type" value="Genomic_DNA"/>
</dbReference>
<protein>
    <submittedName>
        <fullName evidence="1">Uncharacterized protein</fullName>
    </submittedName>
</protein>
<evidence type="ECO:0000313" key="2">
    <source>
        <dbReference type="Proteomes" id="UP000295328"/>
    </source>
</evidence>